<evidence type="ECO:0000256" key="1">
    <source>
        <dbReference type="ARBA" id="ARBA00004141"/>
    </source>
</evidence>
<reference evidence="8" key="1">
    <citation type="submission" date="2020-04" db="EMBL/GenBank/DDBJ databases">
        <title>Analysis of mating type loci in Filobasidium floriforme.</title>
        <authorList>
            <person name="Nowrousian M."/>
        </authorList>
    </citation>
    <scope>NUCLEOTIDE SEQUENCE</scope>
    <source>
        <strain evidence="8">CBS 6242</strain>
    </source>
</reference>
<feature type="compositionally biased region" description="Basic and acidic residues" evidence="7">
    <location>
        <begin position="269"/>
        <end position="281"/>
    </location>
</feature>
<sequence length="590" mass="65349">MTWFSSRRSKIQKHQQSTLARHHHRSGSMKSATGASTSAVARERWLEGLFHEQEVLLEETMRRGVLSRLPKTSLLMLTLATLFIHLVSARTSLLPIHLIGQTGATMTAALSMTTGLLMSYRSSSALAKWGKGKAAWGGIKGEVRDVLRQLSASHPVNTNNIKGDEEEETDVQRRRRERATELDAKAGDLTCLFVAFGFALHHHLTGTRPLIQRAPLCDILPEGYLASKSRTRNRVRFAGERHQQAEFADVSNIEVSSSGSSTSDASESGDEKAQVDGKDGIEMDDLVTKTRRAASKSAGRIARTLEHDAQMKQLNVAPSSPSLTTDFNTYVIDHQPGPKFKPKPMLASSPLARSPSEENIPTTRSSLSRSIPANLPLDILRMIESYVNSLHLANQIDVELVKTSSLELLERLPRFQLGHTIPQSEKLHKSLRTLSKLLGEAEMLSEDPPPLSLSIHLNHLVMLYLLAIPAQVMPILGRWSVLLVLVAGWALLGVEALCREVGSVFGQSMNHLPTRTYAVQILNEALDTCPLFLETYRSRLAIRLSADAGQAGSEEGGQMAREREEEMLKSLETRRKVEWVPDFGFERWSG</sequence>
<gene>
    <name evidence="8" type="ORF">FFLO_00592</name>
</gene>
<evidence type="ECO:0000256" key="3">
    <source>
        <dbReference type="ARBA" id="ARBA00022692"/>
    </source>
</evidence>
<dbReference type="EMBL" id="JABELV010000007">
    <property type="protein sequence ID" value="KAG7571409.1"/>
    <property type="molecule type" value="Genomic_DNA"/>
</dbReference>
<evidence type="ECO:0000313" key="9">
    <source>
        <dbReference type="Proteomes" id="UP000812966"/>
    </source>
</evidence>
<evidence type="ECO:0000256" key="7">
    <source>
        <dbReference type="SAM" id="MobiDB-lite"/>
    </source>
</evidence>
<keyword evidence="5" id="KW-0406">Ion transport</keyword>
<keyword evidence="9" id="KW-1185">Reference proteome</keyword>
<feature type="compositionally biased region" description="Low complexity" evidence="7">
    <location>
        <begin position="256"/>
        <end position="266"/>
    </location>
</feature>
<dbReference type="PANTHER" id="PTHR33281">
    <property type="entry name" value="UPF0187 PROTEIN YNEE"/>
    <property type="match status" value="1"/>
</dbReference>
<dbReference type="Pfam" id="PF25539">
    <property type="entry name" value="Bestrophin_2"/>
    <property type="match status" value="2"/>
</dbReference>
<feature type="region of interest" description="Disordered" evidence="7">
    <location>
        <begin position="1"/>
        <end position="34"/>
    </location>
</feature>
<keyword evidence="6" id="KW-0472">Membrane</keyword>
<evidence type="ECO:0000256" key="4">
    <source>
        <dbReference type="ARBA" id="ARBA00022989"/>
    </source>
</evidence>
<organism evidence="8 9">
    <name type="scientific">Filobasidium floriforme</name>
    <dbReference type="NCBI Taxonomy" id="5210"/>
    <lineage>
        <taxon>Eukaryota</taxon>
        <taxon>Fungi</taxon>
        <taxon>Dikarya</taxon>
        <taxon>Basidiomycota</taxon>
        <taxon>Agaricomycotina</taxon>
        <taxon>Tremellomycetes</taxon>
        <taxon>Filobasidiales</taxon>
        <taxon>Filobasidiaceae</taxon>
        <taxon>Filobasidium</taxon>
    </lineage>
</organism>
<accession>A0A8K0JRW5</accession>
<feature type="region of interest" description="Disordered" evidence="7">
    <location>
        <begin position="155"/>
        <end position="178"/>
    </location>
</feature>
<dbReference type="PANTHER" id="PTHR33281:SF21">
    <property type="entry name" value="MEMBRANE PROTEIN"/>
    <property type="match status" value="1"/>
</dbReference>
<protein>
    <submittedName>
        <fullName evidence="8">Uncharacterized protein</fullName>
    </submittedName>
</protein>
<dbReference type="InterPro" id="IPR044669">
    <property type="entry name" value="YneE/VCCN1/2-like"/>
</dbReference>
<comment type="caution">
    <text evidence="8">The sequence shown here is derived from an EMBL/GenBank/DDBJ whole genome shotgun (WGS) entry which is preliminary data.</text>
</comment>
<feature type="compositionally biased region" description="Polar residues" evidence="7">
    <location>
        <begin position="357"/>
        <end position="367"/>
    </location>
</feature>
<keyword evidence="4" id="KW-1133">Transmembrane helix</keyword>
<evidence type="ECO:0000256" key="2">
    <source>
        <dbReference type="ARBA" id="ARBA00022448"/>
    </source>
</evidence>
<proteinExistence type="predicted"/>
<evidence type="ECO:0000256" key="6">
    <source>
        <dbReference type="ARBA" id="ARBA00023136"/>
    </source>
</evidence>
<evidence type="ECO:0000256" key="5">
    <source>
        <dbReference type="ARBA" id="ARBA00023065"/>
    </source>
</evidence>
<dbReference type="AlphaFoldDB" id="A0A8K0JRW5"/>
<keyword evidence="3" id="KW-0812">Transmembrane</keyword>
<feature type="region of interest" description="Disordered" evidence="7">
    <location>
        <begin position="248"/>
        <end position="282"/>
    </location>
</feature>
<feature type="region of interest" description="Disordered" evidence="7">
    <location>
        <begin position="339"/>
        <end position="367"/>
    </location>
</feature>
<name>A0A8K0JRW5_9TREE</name>
<comment type="subcellular location">
    <subcellularLocation>
        <location evidence="1">Membrane</location>
        <topology evidence="1">Multi-pass membrane protein</topology>
    </subcellularLocation>
</comment>
<dbReference type="GO" id="GO:0016020">
    <property type="term" value="C:membrane"/>
    <property type="evidence" value="ECO:0007669"/>
    <property type="project" value="UniProtKB-SubCell"/>
</dbReference>
<evidence type="ECO:0000313" key="8">
    <source>
        <dbReference type="EMBL" id="KAG7571409.1"/>
    </source>
</evidence>
<dbReference type="GO" id="GO:0005254">
    <property type="term" value="F:chloride channel activity"/>
    <property type="evidence" value="ECO:0007669"/>
    <property type="project" value="InterPro"/>
</dbReference>
<dbReference type="Proteomes" id="UP000812966">
    <property type="component" value="Unassembled WGS sequence"/>
</dbReference>
<keyword evidence="2" id="KW-0813">Transport</keyword>